<evidence type="ECO:0000256" key="5">
    <source>
        <dbReference type="ARBA" id="ARBA00023065"/>
    </source>
</evidence>
<accession>A0AA36NGU1</accession>
<comment type="subcellular location">
    <subcellularLocation>
        <location evidence="1">Membrane</location>
    </subcellularLocation>
</comment>
<proteinExistence type="inferred from homology"/>
<dbReference type="PROSITE" id="PS00389">
    <property type="entry name" value="ATPASE_DELTA"/>
    <property type="match status" value="1"/>
</dbReference>
<dbReference type="GO" id="GO:0016020">
    <property type="term" value="C:membrane"/>
    <property type="evidence" value="ECO:0007669"/>
    <property type="project" value="UniProtKB-SubCell"/>
</dbReference>
<evidence type="ECO:0000256" key="7">
    <source>
        <dbReference type="ARBA" id="ARBA00023136"/>
    </source>
</evidence>
<evidence type="ECO:0000313" key="11">
    <source>
        <dbReference type="Proteomes" id="UP001178507"/>
    </source>
</evidence>
<evidence type="ECO:0000256" key="1">
    <source>
        <dbReference type="ARBA" id="ARBA00004370"/>
    </source>
</evidence>
<keyword evidence="8" id="KW-0066">ATP synthesis</keyword>
<comment type="similarity">
    <text evidence="2">Belongs to the ATPase delta chain family.</text>
</comment>
<feature type="chain" id="PRO_5041402053" description="ATP synthase subunit O, mitochondrial" evidence="9">
    <location>
        <begin position="22"/>
        <end position="243"/>
    </location>
</feature>
<organism evidence="10 11">
    <name type="scientific">Effrenium voratum</name>
    <dbReference type="NCBI Taxonomy" id="2562239"/>
    <lineage>
        <taxon>Eukaryota</taxon>
        <taxon>Sar</taxon>
        <taxon>Alveolata</taxon>
        <taxon>Dinophyceae</taxon>
        <taxon>Suessiales</taxon>
        <taxon>Symbiodiniaceae</taxon>
        <taxon>Effrenium</taxon>
    </lineage>
</organism>
<dbReference type="HAMAP" id="MF_01416">
    <property type="entry name" value="ATP_synth_delta_bact"/>
    <property type="match status" value="1"/>
</dbReference>
<gene>
    <name evidence="10" type="ORF">EVOR1521_LOCUS24731</name>
</gene>
<dbReference type="Proteomes" id="UP001178507">
    <property type="component" value="Unassembled WGS sequence"/>
</dbReference>
<reference evidence="10" key="1">
    <citation type="submission" date="2023-08" db="EMBL/GenBank/DDBJ databases">
        <authorList>
            <person name="Chen Y."/>
            <person name="Shah S."/>
            <person name="Dougan E. K."/>
            <person name="Thang M."/>
            <person name="Chan C."/>
        </authorList>
    </citation>
    <scope>NUCLEOTIDE SEQUENCE</scope>
</reference>
<evidence type="ECO:0000256" key="4">
    <source>
        <dbReference type="ARBA" id="ARBA00022781"/>
    </source>
</evidence>
<dbReference type="NCBIfam" id="TIGR01145">
    <property type="entry name" value="ATP_synt_delta"/>
    <property type="match status" value="1"/>
</dbReference>
<keyword evidence="11" id="KW-1185">Reference proteome</keyword>
<sequence>MARGACGAALAVVALAAWNLAFTPFAGQRGATAPRSSLTQRRADASMLRPYGPVVTYGQALMDAAKEKGEQVAVTEDALKIKKMFYDEDFLGKLVKIQNKPEYTNVEKAQQTVELLKPLKSTVMPKFIVFLAKKRRLKGLKVIMFEYAQSMYFQQSITPVKVTSAQRLSEGQLEKIKEKMKGKVGTTDVKLVPEVDPTLIGGFTLEWGYTDPVNLYAPTHGVDMSLKQILSKRALRKGVVMAA</sequence>
<protein>
    <recommendedName>
        <fullName evidence="12">ATP synthase subunit O, mitochondrial</fullName>
    </recommendedName>
</protein>
<evidence type="ECO:0008006" key="12">
    <source>
        <dbReference type="Google" id="ProtNLM"/>
    </source>
</evidence>
<dbReference type="Pfam" id="PF00213">
    <property type="entry name" value="OSCP"/>
    <property type="match status" value="1"/>
</dbReference>
<keyword evidence="4" id="KW-0375">Hydrogen ion transport</keyword>
<dbReference type="GO" id="GO:0046933">
    <property type="term" value="F:proton-transporting ATP synthase activity, rotational mechanism"/>
    <property type="evidence" value="ECO:0007669"/>
    <property type="project" value="InterPro"/>
</dbReference>
<dbReference type="InterPro" id="IPR020781">
    <property type="entry name" value="ATPase_OSCP/d_CS"/>
</dbReference>
<dbReference type="SUPFAM" id="SSF47928">
    <property type="entry name" value="N-terminal domain of the delta subunit of the F1F0-ATP synthase"/>
    <property type="match status" value="1"/>
</dbReference>
<evidence type="ECO:0000313" key="10">
    <source>
        <dbReference type="EMBL" id="CAJ1401618.1"/>
    </source>
</evidence>
<dbReference type="Gene3D" id="1.10.520.20">
    <property type="entry name" value="N-terminal domain of the delta subunit of the F1F0-ATP synthase"/>
    <property type="match status" value="1"/>
</dbReference>
<dbReference type="AlphaFoldDB" id="A0AA36NGU1"/>
<evidence type="ECO:0000256" key="6">
    <source>
        <dbReference type="ARBA" id="ARBA00023078"/>
    </source>
</evidence>
<keyword evidence="9" id="KW-0732">Signal</keyword>
<dbReference type="PRINTS" id="PR00125">
    <property type="entry name" value="ATPASEDELTA"/>
</dbReference>
<evidence type="ECO:0000256" key="3">
    <source>
        <dbReference type="ARBA" id="ARBA00022448"/>
    </source>
</evidence>
<evidence type="ECO:0000256" key="9">
    <source>
        <dbReference type="SAM" id="SignalP"/>
    </source>
</evidence>
<dbReference type="InterPro" id="IPR000711">
    <property type="entry name" value="ATPase_OSCP/dsu"/>
</dbReference>
<keyword evidence="6" id="KW-0793">Thylakoid</keyword>
<comment type="caution">
    <text evidence="10">The sequence shown here is derived from an EMBL/GenBank/DDBJ whole genome shotgun (WGS) entry which is preliminary data.</text>
</comment>
<keyword evidence="3" id="KW-0813">Transport</keyword>
<evidence type="ECO:0000256" key="2">
    <source>
        <dbReference type="ARBA" id="ARBA00007046"/>
    </source>
</evidence>
<dbReference type="InterPro" id="IPR026015">
    <property type="entry name" value="ATP_synth_OSCP/delta_N_sf"/>
</dbReference>
<feature type="signal peptide" evidence="9">
    <location>
        <begin position="1"/>
        <end position="21"/>
    </location>
</feature>
<keyword evidence="7" id="KW-0472">Membrane</keyword>
<dbReference type="EMBL" id="CAUJNA010003423">
    <property type="protein sequence ID" value="CAJ1401618.1"/>
    <property type="molecule type" value="Genomic_DNA"/>
</dbReference>
<evidence type="ECO:0000256" key="8">
    <source>
        <dbReference type="ARBA" id="ARBA00023310"/>
    </source>
</evidence>
<keyword evidence="5" id="KW-0406">Ion transport</keyword>
<dbReference type="PANTHER" id="PTHR11910">
    <property type="entry name" value="ATP SYNTHASE DELTA CHAIN"/>
    <property type="match status" value="1"/>
</dbReference>
<name>A0AA36NGU1_9DINO</name>